<evidence type="ECO:0000313" key="2">
    <source>
        <dbReference type="Proteomes" id="UP000259636"/>
    </source>
</evidence>
<protein>
    <submittedName>
        <fullName evidence="1">Uncharacterized protein</fullName>
    </submittedName>
</protein>
<dbReference type="Proteomes" id="UP000259636">
    <property type="component" value="Chromosome"/>
</dbReference>
<dbReference type="GeneID" id="300116424"/>
<gene>
    <name evidence="1" type="ORF">D0C37_19935</name>
</gene>
<evidence type="ECO:0000313" key="1">
    <source>
        <dbReference type="EMBL" id="AXQ56637.1"/>
    </source>
</evidence>
<organism evidence="1 2">
    <name type="scientific">Streptomyces koyangensis</name>
    <dbReference type="NCBI Taxonomy" id="188770"/>
    <lineage>
        <taxon>Bacteria</taxon>
        <taxon>Bacillati</taxon>
        <taxon>Actinomycetota</taxon>
        <taxon>Actinomycetes</taxon>
        <taxon>Kitasatosporales</taxon>
        <taxon>Streptomycetaceae</taxon>
        <taxon>Streptomyces</taxon>
        <taxon>Streptomyces aurantiacus group</taxon>
    </lineage>
</organism>
<sequence>MTRDHVPGTGVATGARPSCATCAGLLADEVRARAEYDWSKATDCRVLLRRHHLADHQGRS</sequence>
<dbReference type="KEGG" id="sky:D0C37_19935"/>
<dbReference type="EMBL" id="CP031742">
    <property type="protein sequence ID" value="AXQ56637.1"/>
    <property type="molecule type" value="Genomic_DNA"/>
</dbReference>
<dbReference type="AlphaFoldDB" id="A0A385DG30"/>
<dbReference type="RefSeq" id="WP_117349942.1">
    <property type="nucleotide sequence ID" value="NZ_CP031742.1"/>
</dbReference>
<reference evidence="1 2" key="1">
    <citation type="submission" date="2018-08" db="EMBL/GenBank/DDBJ databases">
        <authorList>
            <person name="Ferrada E.E."/>
            <person name="Latorre B.A."/>
        </authorList>
    </citation>
    <scope>NUCLEOTIDE SEQUENCE [LARGE SCALE GENOMIC DNA]</scope>
    <source>
        <strain evidence="1 2">VK-A60T</strain>
    </source>
</reference>
<name>A0A385DG30_9ACTN</name>
<proteinExistence type="predicted"/>
<accession>A0A385DG30</accession>